<reference evidence="1" key="1">
    <citation type="submission" date="2022-03" db="EMBL/GenBank/DDBJ databases">
        <authorList>
            <person name="Martin H S."/>
        </authorList>
    </citation>
    <scope>NUCLEOTIDE SEQUENCE</scope>
</reference>
<dbReference type="EMBL" id="OW152819">
    <property type="protein sequence ID" value="CAH2072980.1"/>
    <property type="molecule type" value="Genomic_DNA"/>
</dbReference>
<protein>
    <submittedName>
        <fullName evidence="1">Uncharacterized protein</fullName>
    </submittedName>
</protein>
<gene>
    <name evidence="1" type="ORF">IPOD504_LOCUS15424</name>
</gene>
<proteinExistence type="predicted"/>
<evidence type="ECO:0000313" key="2">
    <source>
        <dbReference type="Proteomes" id="UP000837857"/>
    </source>
</evidence>
<name>A0ABN8J0H8_9NEOP</name>
<evidence type="ECO:0000313" key="1">
    <source>
        <dbReference type="EMBL" id="CAH2072980.1"/>
    </source>
</evidence>
<dbReference type="Proteomes" id="UP000837857">
    <property type="component" value="Chromosome 7"/>
</dbReference>
<sequence length="89" mass="9805">MSRRGRRAEAACNYSAEGAFKRCVTAAIYDRIPCGAFPGEDDCPLASAGHGTRPSKKAHGEKCGPLRLPCTRMAWRRQIFEYPVGVYVN</sequence>
<feature type="non-terminal residue" evidence="1">
    <location>
        <position position="89"/>
    </location>
</feature>
<organism evidence="1 2">
    <name type="scientific">Iphiclides podalirius</name>
    <name type="common">scarce swallowtail</name>
    <dbReference type="NCBI Taxonomy" id="110791"/>
    <lineage>
        <taxon>Eukaryota</taxon>
        <taxon>Metazoa</taxon>
        <taxon>Ecdysozoa</taxon>
        <taxon>Arthropoda</taxon>
        <taxon>Hexapoda</taxon>
        <taxon>Insecta</taxon>
        <taxon>Pterygota</taxon>
        <taxon>Neoptera</taxon>
        <taxon>Endopterygota</taxon>
        <taxon>Lepidoptera</taxon>
        <taxon>Glossata</taxon>
        <taxon>Ditrysia</taxon>
        <taxon>Papilionoidea</taxon>
        <taxon>Papilionidae</taxon>
        <taxon>Papilioninae</taxon>
        <taxon>Iphiclides</taxon>
    </lineage>
</organism>
<accession>A0ABN8J0H8</accession>
<keyword evidence="2" id="KW-1185">Reference proteome</keyword>